<evidence type="ECO:0000313" key="1">
    <source>
        <dbReference type="EMBL" id="CAI8004689.1"/>
    </source>
</evidence>
<gene>
    <name evidence="1" type="ORF">GBAR_LOCUS3977</name>
</gene>
<evidence type="ECO:0000313" key="2">
    <source>
        <dbReference type="Proteomes" id="UP001174909"/>
    </source>
</evidence>
<dbReference type="Proteomes" id="UP001174909">
    <property type="component" value="Unassembled WGS sequence"/>
</dbReference>
<accession>A0AA35W9H7</accession>
<dbReference type="InterPro" id="IPR036148">
    <property type="entry name" value="MmgE/PrpD_sf"/>
</dbReference>
<comment type="caution">
    <text evidence="1">The sequence shown here is derived from an EMBL/GenBank/DDBJ whole genome shotgun (WGS) entry which is preliminary data.</text>
</comment>
<dbReference type="AlphaFoldDB" id="A0AA35W9H7"/>
<keyword evidence="2" id="KW-1185">Reference proteome</keyword>
<sequence>MDKVRTRVMAKSEELLTNSEDGLKVKITLKDGRVLEHTTGRADILGSQKNPWGFDSIRAKFEENVALVLNDDDVNRAVQAWSDIPEVTNVAELVRSTLVATKA</sequence>
<proteinExistence type="predicted"/>
<dbReference type="EMBL" id="CASHTH010000569">
    <property type="protein sequence ID" value="CAI8004689.1"/>
    <property type="molecule type" value="Genomic_DNA"/>
</dbReference>
<dbReference type="GO" id="GO:0016829">
    <property type="term" value="F:lyase activity"/>
    <property type="evidence" value="ECO:0007669"/>
    <property type="project" value="InterPro"/>
</dbReference>
<protein>
    <recommendedName>
        <fullName evidence="3">MmgE/PrpD family protein</fullName>
    </recommendedName>
</protein>
<evidence type="ECO:0008006" key="3">
    <source>
        <dbReference type="Google" id="ProtNLM"/>
    </source>
</evidence>
<name>A0AA35W9H7_GEOBA</name>
<reference evidence="1" key="1">
    <citation type="submission" date="2023-03" db="EMBL/GenBank/DDBJ databases">
        <authorList>
            <person name="Steffen K."/>
            <person name="Cardenas P."/>
        </authorList>
    </citation>
    <scope>NUCLEOTIDE SEQUENCE</scope>
</reference>
<dbReference type="SUPFAM" id="SSF103378">
    <property type="entry name" value="2-methylcitrate dehydratase PrpD"/>
    <property type="match status" value="1"/>
</dbReference>
<organism evidence="1 2">
    <name type="scientific">Geodia barretti</name>
    <name type="common">Barrett's horny sponge</name>
    <dbReference type="NCBI Taxonomy" id="519541"/>
    <lineage>
        <taxon>Eukaryota</taxon>
        <taxon>Metazoa</taxon>
        <taxon>Porifera</taxon>
        <taxon>Demospongiae</taxon>
        <taxon>Heteroscleromorpha</taxon>
        <taxon>Tetractinellida</taxon>
        <taxon>Astrophorina</taxon>
        <taxon>Geodiidae</taxon>
        <taxon>Geodia</taxon>
    </lineage>
</organism>